<comment type="caution">
    <text evidence="2">The sequence shown here is derived from an EMBL/GenBank/DDBJ whole genome shotgun (WGS) entry which is preliminary data.</text>
</comment>
<accession>A0A1R2BH18</accession>
<dbReference type="Proteomes" id="UP000187209">
    <property type="component" value="Unassembled WGS sequence"/>
</dbReference>
<dbReference type="OrthoDB" id="290929at2759"/>
<proteinExistence type="predicted"/>
<evidence type="ECO:0000313" key="2">
    <source>
        <dbReference type="EMBL" id="OMJ76062.1"/>
    </source>
</evidence>
<sequence>MKNKTVEVSSTLRTSMKKVQEARKDYSTITEETHPQETTQRIATWRNSIDAFYKDLDSHGKFLKSLLQDTPNISYGNTKSLQKLLKISEKYSNDFKAIINVLKTLTYIPKNCEFPTWDLVLQNLKSTLLNMIKTILVQGEDASLESFIEVCEIRDNLISQALKALLYRKIILWMDLDILEAGYVKGDILEAVQNIFAFKTKHGYLPTKTEYVHPKKVPELPPINDPSIKPMPALNIANLFESLTEEFSSIISLIENNFQLKNKTNLKSPKVDSLRVQLEDVYREKEKLEEEIQKLRIQMRNPEKREWHQVQRDLEEKDQLIEHNSKNIQKLTMEKFALETENLQLKQHAKQIESKLGKINEVYLPRLEEAERLHSELSQEIKNIRQDAELLPMMFRNEAFMKRKIRDEKILTEERMNEALQGLDKEKNKFVVLLEEKNRKDRIALQAVAARNSIEKELKVAHHLIEELKIKIKSQVNHEDEMKAHVEIYKKRHDEMQEHVYVQNNRINELEDQKKVLIQQLKESGNRSQAHYTYKPIKNSS</sequence>
<reference evidence="2 3" key="1">
    <citation type="submission" date="2016-11" db="EMBL/GenBank/DDBJ databases">
        <title>The macronuclear genome of Stentor coeruleus: a giant cell with tiny introns.</title>
        <authorList>
            <person name="Slabodnick M."/>
            <person name="Ruby J.G."/>
            <person name="Reiff S.B."/>
            <person name="Swart E.C."/>
            <person name="Gosai S."/>
            <person name="Prabakaran S."/>
            <person name="Witkowska E."/>
            <person name="Larue G.E."/>
            <person name="Fisher S."/>
            <person name="Freeman R.M."/>
            <person name="Gunawardena J."/>
            <person name="Chu W."/>
            <person name="Stover N.A."/>
            <person name="Gregory B.D."/>
            <person name="Nowacki M."/>
            <person name="Derisi J."/>
            <person name="Roy S.W."/>
            <person name="Marshall W.F."/>
            <person name="Sood P."/>
        </authorList>
    </citation>
    <scope>NUCLEOTIDE SEQUENCE [LARGE SCALE GENOMIC DNA]</scope>
    <source>
        <strain evidence="2">WM001</strain>
    </source>
</reference>
<dbReference type="AlphaFoldDB" id="A0A1R2BH18"/>
<keyword evidence="1" id="KW-0175">Coiled coil</keyword>
<evidence type="ECO:0000313" key="3">
    <source>
        <dbReference type="Proteomes" id="UP000187209"/>
    </source>
</evidence>
<feature type="coiled-coil region" evidence="1">
    <location>
        <begin position="451"/>
        <end position="527"/>
    </location>
</feature>
<evidence type="ECO:0000256" key="1">
    <source>
        <dbReference type="SAM" id="Coils"/>
    </source>
</evidence>
<dbReference type="EMBL" id="MPUH01000654">
    <property type="protein sequence ID" value="OMJ76062.1"/>
    <property type="molecule type" value="Genomic_DNA"/>
</dbReference>
<organism evidence="2 3">
    <name type="scientific">Stentor coeruleus</name>
    <dbReference type="NCBI Taxonomy" id="5963"/>
    <lineage>
        <taxon>Eukaryota</taxon>
        <taxon>Sar</taxon>
        <taxon>Alveolata</taxon>
        <taxon>Ciliophora</taxon>
        <taxon>Postciliodesmatophora</taxon>
        <taxon>Heterotrichea</taxon>
        <taxon>Heterotrichida</taxon>
        <taxon>Stentoridae</taxon>
        <taxon>Stentor</taxon>
    </lineage>
</organism>
<name>A0A1R2BH18_9CILI</name>
<gene>
    <name evidence="2" type="ORF">SteCoe_24668</name>
</gene>
<feature type="coiled-coil region" evidence="1">
    <location>
        <begin position="271"/>
        <end position="305"/>
    </location>
</feature>
<keyword evidence="3" id="KW-1185">Reference proteome</keyword>
<protein>
    <submittedName>
        <fullName evidence="2">Uncharacterized protein</fullName>
    </submittedName>
</protein>